<accession>A0ABD1DJN2</accession>
<dbReference type="Proteomes" id="UP001562425">
    <property type="component" value="Unassembled WGS sequence"/>
</dbReference>
<dbReference type="AlphaFoldDB" id="A0ABD1DJN2"/>
<name>A0ABD1DJN2_CULPP</name>
<gene>
    <name evidence="1" type="ORF">pipiens_007891</name>
</gene>
<keyword evidence="2" id="KW-1185">Reference proteome</keyword>
<evidence type="ECO:0000313" key="2">
    <source>
        <dbReference type="Proteomes" id="UP001562425"/>
    </source>
</evidence>
<reference evidence="1 2" key="1">
    <citation type="submission" date="2024-05" db="EMBL/GenBank/DDBJ databases">
        <title>Culex pipiens pipiens assembly and annotation.</title>
        <authorList>
            <person name="Alout H."/>
            <person name="Durand T."/>
        </authorList>
    </citation>
    <scope>NUCLEOTIDE SEQUENCE [LARGE SCALE GENOMIC DNA]</scope>
    <source>
        <strain evidence="1">HA-2024</strain>
        <tissue evidence="1">Whole body</tissue>
    </source>
</reference>
<sequence length="137" mass="14911">MYREDGRNPGLPVEVSWCVCCPRKTEQSRVCRVLTEIVGSKLDQRFVVPGERKNGFSGGGKLVFVLSQEDGRTRVCCVSTEKGRTKEDPGGRKNPGFVGGGKLGCVLSKKDGKTRVCRVPTEIVDNGRKPGLSVEVN</sequence>
<proteinExistence type="predicted"/>
<evidence type="ECO:0000313" key="1">
    <source>
        <dbReference type="EMBL" id="KAL1399863.1"/>
    </source>
</evidence>
<comment type="caution">
    <text evidence="1">The sequence shown here is derived from an EMBL/GenBank/DDBJ whole genome shotgun (WGS) entry which is preliminary data.</text>
</comment>
<organism evidence="1 2">
    <name type="scientific">Culex pipiens pipiens</name>
    <name type="common">Northern house mosquito</name>
    <dbReference type="NCBI Taxonomy" id="38569"/>
    <lineage>
        <taxon>Eukaryota</taxon>
        <taxon>Metazoa</taxon>
        <taxon>Ecdysozoa</taxon>
        <taxon>Arthropoda</taxon>
        <taxon>Hexapoda</taxon>
        <taxon>Insecta</taxon>
        <taxon>Pterygota</taxon>
        <taxon>Neoptera</taxon>
        <taxon>Endopterygota</taxon>
        <taxon>Diptera</taxon>
        <taxon>Nematocera</taxon>
        <taxon>Culicoidea</taxon>
        <taxon>Culicidae</taxon>
        <taxon>Culicinae</taxon>
        <taxon>Culicini</taxon>
        <taxon>Culex</taxon>
        <taxon>Culex</taxon>
    </lineage>
</organism>
<dbReference type="EMBL" id="JBEHCU010005431">
    <property type="protein sequence ID" value="KAL1399863.1"/>
    <property type="molecule type" value="Genomic_DNA"/>
</dbReference>
<protein>
    <submittedName>
        <fullName evidence="1">Uncharacterized protein</fullName>
    </submittedName>
</protein>